<feature type="domain" description="IFT80/172/WDR35 TPR" evidence="10">
    <location>
        <begin position="738"/>
        <end position="838"/>
    </location>
</feature>
<feature type="domain" description="IFT121 second beta-propeller" evidence="11">
    <location>
        <begin position="389"/>
        <end position="695"/>
    </location>
</feature>
<dbReference type="SUPFAM" id="SSF50978">
    <property type="entry name" value="WD40 repeat-like"/>
    <property type="match status" value="2"/>
</dbReference>
<dbReference type="Pfam" id="PF23390">
    <property type="entry name" value="Beta-prop_WDR35_2nd"/>
    <property type="match status" value="1"/>
</dbReference>
<dbReference type="InterPro" id="IPR056159">
    <property type="entry name" value="Beta-prop_IFT121_TULP_N"/>
</dbReference>
<evidence type="ECO:0000313" key="15">
    <source>
        <dbReference type="WBParaSite" id="Pan_g15008.t1"/>
    </source>
</evidence>
<dbReference type="GO" id="GO:0061512">
    <property type="term" value="P:protein localization to cilium"/>
    <property type="evidence" value="ECO:0007669"/>
    <property type="project" value="TreeGrafter"/>
</dbReference>
<dbReference type="SMART" id="SM00320">
    <property type="entry name" value="WD40"/>
    <property type="match status" value="5"/>
</dbReference>
<name>A0A7E4V0B2_PANRE</name>
<keyword evidence="5" id="KW-0970">Cilium biogenesis/degradation</keyword>
<dbReference type="InterPro" id="IPR011990">
    <property type="entry name" value="TPR-like_helical_dom_sf"/>
</dbReference>
<accession>A0A7E4V0B2</accession>
<evidence type="ECO:0000259" key="11">
    <source>
        <dbReference type="Pfam" id="PF23390"/>
    </source>
</evidence>
<keyword evidence="2" id="KW-0963">Cytoplasm</keyword>
<comment type="subcellular location">
    <subcellularLocation>
        <location evidence="1">Cytoplasm</location>
        <location evidence="1">Cytoskeleton</location>
        <location evidence="1">Cilium basal body</location>
    </subcellularLocation>
</comment>
<reference evidence="14" key="1">
    <citation type="journal article" date="2013" name="Genetics">
        <title>The draft genome and transcriptome of Panagrellus redivivus are shaped by the harsh demands of a free-living lifestyle.</title>
        <authorList>
            <person name="Srinivasan J."/>
            <person name="Dillman A.R."/>
            <person name="Macchietto M.G."/>
            <person name="Heikkinen L."/>
            <person name="Lakso M."/>
            <person name="Fracchia K.M."/>
            <person name="Antoshechkin I."/>
            <person name="Mortazavi A."/>
            <person name="Wong G."/>
            <person name="Sternberg P.W."/>
        </authorList>
    </citation>
    <scope>NUCLEOTIDE SEQUENCE [LARGE SCALE GENOMIC DNA]</scope>
    <source>
        <strain evidence="14">MT8872</strain>
    </source>
</reference>
<evidence type="ECO:0000259" key="10">
    <source>
        <dbReference type="Pfam" id="PF23387"/>
    </source>
</evidence>
<dbReference type="PANTHER" id="PTHR12764">
    <property type="entry name" value="WD REPEAT DOMAIN-RELATED"/>
    <property type="match status" value="1"/>
</dbReference>
<dbReference type="InterPro" id="IPR015943">
    <property type="entry name" value="WD40/YVTN_repeat-like_dom_sf"/>
</dbReference>
<feature type="domain" description="IFT121-like TPR repeats" evidence="13">
    <location>
        <begin position="1054"/>
        <end position="1153"/>
    </location>
</feature>
<dbReference type="InterPro" id="IPR056158">
    <property type="entry name" value="Beta-prop_IFT121_2nd"/>
</dbReference>
<dbReference type="InterPro" id="IPR057361">
    <property type="entry name" value="TPR_WDR35"/>
</dbReference>
<evidence type="ECO:0000256" key="8">
    <source>
        <dbReference type="ARBA" id="ARBA00023273"/>
    </source>
</evidence>
<feature type="domain" description="IFT121/TULP4 N-terminal" evidence="12">
    <location>
        <begin position="14"/>
        <end position="218"/>
    </location>
</feature>
<dbReference type="InterPro" id="IPR036322">
    <property type="entry name" value="WD40_repeat_dom_sf"/>
</dbReference>
<evidence type="ECO:0000256" key="5">
    <source>
        <dbReference type="ARBA" id="ARBA00022794"/>
    </source>
</evidence>
<dbReference type="WBParaSite" id="Pan_g15008.t1">
    <property type="protein sequence ID" value="Pan_g15008.t1"/>
    <property type="gene ID" value="Pan_g15008"/>
</dbReference>
<evidence type="ECO:0000259" key="13">
    <source>
        <dbReference type="Pfam" id="PF25768"/>
    </source>
</evidence>
<dbReference type="Proteomes" id="UP000492821">
    <property type="component" value="Unassembled WGS sequence"/>
</dbReference>
<dbReference type="InterPro" id="IPR017233">
    <property type="entry name" value="WDR35"/>
</dbReference>
<keyword evidence="3" id="KW-0853">WD repeat</keyword>
<dbReference type="Gene3D" id="1.25.40.470">
    <property type="match status" value="1"/>
</dbReference>
<evidence type="ECO:0000256" key="3">
    <source>
        <dbReference type="ARBA" id="ARBA00022574"/>
    </source>
</evidence>
<keyword evidence="6" id="KW-0969">Cilium</keyword>
<protein>
    <submittedName>
        <fullName evidence="15">WD_REPEATS_REGION domain-containing protein</fullName>
    </submittedName>
</protein>
<evidence type="ECO:0000256" key="4">
    <source>
        <dbReference type="ARBA" id="ARBA00022737"/>
    </source>
</evidence>
<dbReference type="PIRSF" id="PIRSF037536">
    <property type="entry name" value="WD_repeat_p35"/>
    <property type="match status" value="1"/>
</dbReference>
<evidence type="ECO:0000313" key="14">
    <source>
        <dbReference type="Proteomes" id="UP000492821"/>
    </source>
</evidence>
<dbReference type="Pfam" id="PF25768">
    <property type="entry name" value="TPR_IFT121"/>
    <property type="match status" value="1"/>
</dbReference>
<feature type="domain" description="IFT121-like zinc finger" evidence="9">
    <location>
        <begin position="1185"/>
        <end position="1226"/>
    </location>
</feature>
<dbReference type="InterPro" id="IPR056170">
    <property type="entry name" value="Znf_IFT121-like"/>
</dbReference>
<dbReference type="AlphaFoldDB" id="A0A7E4V0B2"/>
<evidence type="ECO:0000256" key="1">
    <source>
        <dbReference type="ARBA" id="ARBA00004120"/>
    </source>
</evidence>
<organism evidence="14 15">
    <name type="scientific">Panagrellus redivivus</name>
    <name type="common">Microworm</name>
    <dbReference type="NCBI Taxonomy" id="6233"/>
    <lineage>
        <taxon>Eukaryota</taxon>
        <taxon>Metazoa</taxon>
        <taxon>Ecdysozoa</taxon>
        <taxon>Nematoda</taxon>
        <taxon>Chromadorea</taxon>
        <taxon>Rhabditida</taxon>
        <taxon>Tylenchina</taxon>
        <taxon>Panagrolaimomorpha</taxon>
        <taxon>Panagrolaimoidea</taxon>
        <taxon>Panagrolaimidae</taxon>
        <taxon>Panagrellus</taxon>
    </lineage>
</organism>
<dbReference type="Pfam" id="PF25170">
    <property type="entry name" value="TPR_WDR35"/>
    <property type="match status" value="1"/>
</dbReference>
<dbReference type="Pfam" id="PF24797">
    <property type="entry name" value="Beta-prop_WDR35_TULP_N"/>
    <property type="match status" value="1"/>
</dbReference>
<dbReference type="GO" id="GO:0030991">
    <property type="term" value="C:intraciliary transport particle A"/>
    <property type="evidence" value="ECO:0007669"/>
    <property type="project" value="TreeGrafter"/>
</dbReference>
<dbReference type="Pfam" id="PF23387">
    <property type="entry name" value="TPR_IFT80_172"/>
    <property type="match status" value="1"/>
</dbReference>
<keyword evidence="14" id="KW-1185">Reference proteome</keyword>
<sequence length="1227" mass="139388">MSRSSQPRTELKAFIFLSKKLSVPFTKEIKCVAWNYNRGFICAGGVDGTARVFKLHADNVTADKSNSNPFYMNSPLDGYGTSTVVLAAWNEYYQKLATSDDNGMIIVWSPQSDNTWGEEMVNNRNKSVIVDMKWSHDGNRVAIVYEDGEIIVGSLDGTKIYSKDAAATLCACAFSPDNGLLLVGLNDGEVNAYDSVGNFSFKVMMAAIESVDLDVALSNNHRKDMIVGMDYYAPPMVAKDPEPRGSMGVPFGNDSVLPSVIKPDTFEKNYIARARPHPDRPRFAVIYHSGTMQLMKNEMDTQPIVIREKETSFKQCHWSPDGTIIAVSASSATHNVLFLYTPYGEKLQYITLPVESEFSAFTWKSDGLMIGCAQENNLYLANVKPRYKWAYCHHTLVYFYEKLDYQDDVLVFYETKMNDYHPRFARDIISVTSYKEFCIICSYTGEIGGPYQIQLCNSIGTPLDQINIPIEPKVIGMNDSVIVAADYISFIVWSYSLPRGAGLEGFQTNHGDDISADQKCVIYNIDMVKETATGRPMTSRRSIGGTIKESDNIRSICVGKTFFLIARDNQMVHRFNLLPQLTHKSKFNIGLVVEQMALNCSDTRLAIITIHNTLKFFDIQDSSIKVVPQLEKIDVWDMKWDSHRDDLIAIMHKSRLCIVQDNTVEERVIHRGYIASFQDLTVRMVDLHALMQTDAKHVEPGTITDIEVKSLQKAKELLDGGKVGEASAFIEQHSHPKLWALLAKHAMNNLDLKTAETAFVRLKDFLGISFLRKLSTIHSDAFKRAEVHAFYGEYESAEKIYITNDRIDLAIDMYRRRDNWQKVLELIKKADIHDESFLMEAYKRVGDYYVDRQKWSDAAIYYEYANHYDRLVDCYIRLDDFGKMEQLAGKLPDGSENLKRLAEHFASAGLCELAVECFCDMMETSLDTCIRLNQWDKAVELSKIYHLRDVESLLSKYTDELTGSNEKALAAVQLFRKAGKYLQGARKMFDMAKEESKHSTAKRLKKLYVLGALLVEMHRERSKSKLGDNSATGALEGLLEEDKTLSMADARLMDTAWHGAEAWHFYMLAHRQLYDKQYDAALKTCLIVAEYTDLIDPCEVNCMLALVSIHAGQYATCSKAFMTLEKMPTLSDDERDRYKQLAIKIFLENPPIDTREAKMECTTCEAVISDCSIVCPNPSCNTRFPTCIVSGRPLLDYQFWLCPSCKHRAYEQEIQAYRYCPLCHFEI</sequence>
<proteinExistence type="predicted"/>
<dbReference type="PANTHER" id="PTHR12764:SF5">
    <property type="entry name" value="LD29485P"/>
    <property type="match status" value="1"/>
</dbReference>
<dbReference type="GO" id="GO:1905515">
    <property type="term" value="P:non-motile cilium assembly"/>
    <property type="evidence" value="ECO:0007669"/>
    <property type="project" value="TreeGrafter"/>
</dbReference>
<dbReference type="InterPro" id="IPR001680">
    <property type="entry name" value="WD40_rpt"/>
</dbReference>
<evidence type="ECO:0000256" key="7">
    <source>
        <dbReference type="ARBA" id="ARBA00023212"/>
    </source>
</evidence>
<keyword evidence="8" id="KW-0966">Cell projection</keyword>
<dbReference type="SUPFAM" id="SSF48452">
    <property type="entry name" value="TPR-like"/>
    <property type="match status" value="1"/>
</dbReference>
<keyword evidence="4" id="KW-0677">Repeat</keyword>
<reference evidence="15" key="2">
    <citation type="submission" date="2020-10" db="UniProtKB">
        <authorList>
            <consortium name="WormBaseParasite"/>
        </authorList>
    </citation>
    <scope>IDENTIFICATION</scope>
</reference>
<evidence type="ECO:0000259" key="12">
    <source>
        <dbReference type="Pfam" id="PF24797"/>
    </source>
</evidence>
<evidence type="ECO:0000256" key="6">
    <source>
        <dbReference type="ARBA" id="ARBA00023069"/>
    </source>
</evidence>
<dbReference type="GO" id="GO:0097730">
    <property type="term" value="C:non-motile cilium"/>
    <property type="evidence" value="ECO:0007669"/>
    <property type="project" value="TreeGrafter"/>
</dbReference>
<evidence type="ECO:0000256" key="2">
    <source>
        <dbReference type="ARBA" id="ARBA00022490"/>
    </source>
</evidence>
<dbReference type="GO" id="GO:0035721">
    <property type="term" value="P:intraciliary retrograde transport"/>
    <property type="evidence" value="ECO:0007669"/>
    <property type="project" value="TreeGrafter"/>
</dbReference>
<dbReference type="Pfam" id="PF23145">
    <property type="entry name" value="Zf_2nd_IFT121"/>
    <property type="match status" value="1"/>
</dbReference>
<evidence type="ECO:0000259" key="9">
    <source>
        <dbReference type="Pfam" id="PF23145"/>
    </source>
</evidence>
<dbReference type="InterPro" id="IPR039857">
    <property type="entry name" value="Ift122/121"/>
</dbReference>
<dbReference type="InterPro" id="IPR057979">
    <property type="entry name" value="TPR_IFT121"/>
</dbReference>
<dbReference type="InterPro" id="IPR056157">
    <property type="entry name" value="TPR_IFT80_172_dom"/>
</dbReference>
<dbReference type="Gene3D" id="2.130.10.10">
    <property type="entry name" value="YVTN repeat-like/Quinoprotein amine dehydrogenase"/>
    <property type="match status" value="1"/>
</dbReference>
<keyword evidence="7" id="KW-0206">Cytoskeleton</keyword>